<gene>
    <name evidence="1" type="ORF">EAI_15402</name>
</gene>
<name>E2BLB5_HARSA</name>
<dbReference type="InParanoid" id="E2BLB5"/>
<proteinExistence type="predicted"/>
<sequence>HKVGRIQKLGKCRKTALSAFHRSPDGAKKIFLPKIVTGDDKWITTYDNPKRKHS</sequence>
<evidence type="ECO:0000313" key="2">
    <source>
        <dbReference type="Proteomes" id="UP000008237"/>
    </source>
</evidence>
<feature type="non-terminal residue" evidence="1">
    <location>
        <position position="1"/>
    </location>
</feature>
<dbReference type="AlphaFoldDB" id="E2BLB5"/>
<evidence type="ECO:0008006" key="3">
    <source>
        <dbReference type="Google" id="ProtNLM"/>
    </source>
</evidence>
<evidence type="ECO:0000313" key="1">
    <source>
        <dbReference type="EMBL" id="EFN83467.1"/>
    </source>
</evidence>
<feature type="non-terminal residue" evidence="1">
    <location>
        <position position="54"/>
    </location>
</feature>
<protein>
    <recommendedName>
        <fullName evidence="3">Histone-lysine N-methyltransferase SETMAR</fullName>
    </recommendedName>
</protein>
<accession>E2BLB5</accession>
<keyword evidence="2" id="KW-1185">Reference proteome</keyword>
<organism evidence="2">
    <name type="scientific">Harpegnathos saltator</name>
    <name type="common">Jerdon's jumping ant</name>
    <dbReference type="NCBI Taxonomy" id="610380"/>
    <lineage>
        <taxon>Eukaryota</taxon>
        <taxon>Metazoa</taxon>
        <taxon>Ecdysozoa</taxon>
        <taxon>Arthropoda</taxon>
        <taxon>Hexapoda</taxon>
        <taxon>Insecta</taxon>
        <taxon>Pterygota</taxon>
        <taxon>Neoptera</taxon>
        <taxon>Endopterygota</taxon>
        <taxon>Hymenoptera</taxon>
        <taxon>Apocrita</taxon>
        <taxon>Aculeata</taxon>
        <taxon>Formicoidea</taxon>
        <taxon>Formicidae</taxon>
        <taxon>Ponerinae</taxon>
        <taxon>Ponerini</taxon>
        <taxon>Harpegnathos</taxon>
    </lineage>
</organism>
<reference evidence="1 2" key="1">
    <citation type="journal article" date="2010" name="Science">
        <title>Genomic comparison of the ants Camponotus floridanus and Harpegnathos saltator.</title>
        <authorList>
            <person name="Bonasio R."/>
            <person name="Zhang G."/>
            <person name="Ye C."/>
            <person name="Mutti N.S."/>
            <person name="Fang X."/>
            <person name="Qin N."/>
            <person name="Donahue G."/>
            <person name="Yang P."/>
            <person name="Li Q."/>
            <person name="Li C."/>
            <person name="Zhang P."/>
            <person name="Huang Z."/>
            <person name="Berger S.L."/>
            <person name="Reinberg D."/>
            <person name="Wang J."/>
            <person name="Liebig J."/>
        </authorList>
    </citation>
    <scope>NUCLEOTIDE SEQUENCE [LARGE SCALE GENOMIC DNA]</scope>
    <source>
        <strain evidence="1 2">R22 G/1</strain>
    </source>
</reference>
<dbReference type="EMBL" id="GL449017">
    <property type="protein sequence ID" value="EFN83467.1"/>
    <property type="molecule type" value="Genomic_DNA"/>
</dbReference>
<dbReference type="Proteomes" id="UP000008237">
    <property type="component" value="Unassembled WGS sequence"/>
</dbReference>